<evidence type="ECO:0000256" key="10">
    <source>
        <dbReference type="ARBA" id="ARBA00022723"/>
    </source>
</evidence>
<evidence type="ECO:0000256" key="1">
    <source>
        <dbReference type="ARBA" id="ARBA00000077"/>
    </source>
</evidence>
<evidence type="ECO:0000313" key="19">
    <source>
        <dbReference type="EMBL" id="PIX34766.1"/>
    </source>
</evidence>
<dbReference type="GO" id="GO:0043137">
    <property type="term" value="P:DNA replication, removal of RNA primer"/>
    <property type="evidence" value="ECO:0007669"/>
    <property type="project" value="TreeGrafter"/>
</dbReference>
<feature type="binding site" evidence="14 15">
    <location>
        <position position="48"/>
    </location>
    <ligand>
        <name>a divalent metal cation</name>
        <dbReference type="ChEBI" id="CHEBI:60240"/>
    </ligand>
</feature>
<dbReference type="GO" id="GO:0004523">
    <property type="term" value="F:RNA-DNA hybrid ribonuclease activity"/>
    <property type="evidence" value="ECO:0007669"/>
    <property type="project" value="UniProtKB-UniRule"/>
</dbReference>
<comment type="cofactor">
    <cofactor evidence="14 15">
        <name>Mn(2+)</name>
        <dbReference type="ChEBI" id="CHEBI:29035"/>
    </cofactor>
    <cofactor evidence="14 15">
        <name>Mg(2+)</name>
        <dbReference type="ChEBI" id="CHEBI:18420"/>
    </cofactor>
    <text evidence="14 15">Manganese or magnesium. Binds 1 divalent metal ion per monomer in the absence of substrate. May bind a second metal ion after substrate binding.</text>
</comment>
<reference evidence="23 24" key="3">
    <citation type="submission" date="2017-09" db="EMBL/GenBank/DDBJ databases">
        <title>Depth-based differentiation of microbial function through sediment-hosted aquifers and enrichment of novel symbionts in the deep terrestrial subsurface.</title>
        <authorList>
            <person name="Probst A.J."/>
            <person name="Ladd B."/>
            <person name="Jarett J.K."/>
            <person name="Geller-Mcgrath D.E."/>
            <person name="Sieber C.M."/>
            <person name="Emerson J.B."/>
            <person name="Anantharaman K."/>
            <person name="Thomas B.C."/>
            <person name="Malmstrom R."/>
            <person name="Stieglmeier M."/>
            <person name="Klingl A."/>
            <person name="Woyke T."/>
            <person name="Ryan C.M."/>
            <person name="Banfield J.F."/>
        </authorList>
    </citation>
    <scope>NUCLEOTIDE SEQUENCE [LARGE SCALE GENOMIC DNA]</scope>
    <source>
        <strain evidence="20">CG_4_10_14_3_um_filter_34_13</strain>
        <strain evidence="21">CG_4_9_14_3_um_filter_33_16</strain>
    </source>
</reference>
<evidence type="ECO:0000313" key="20">
    <source>
        <dbReference type="EMBL" id="PIY33597.1"/>
    </source>
</evidence>
<accession>A0A2M7PTJ1</accession>
<evidence type="ECO:0000256" key="13">
    <source>
        <dbReference type="ARBA" id="ARBA00023211"/>
    </source>
</evidence>
<keyword evidence="8 14" id="KW-0963">Cytoplasm</keyword>
<dbReference type="CDD" id="cd07182">
    <property type="entry name" value="RNase_HII_bacteria_HII_like"/>
    <property type="match status" value="1"/>
</dbReference>
<dbReference type="GO" id="GO:0006298">
    <property type="term" value="P:mismatch repair"/>
    <property type="evidence" value="ECO:0007669"/>
    <property type="project" value="TreeGrafter"/>
</dbReference>
<evidence type="ECO:0000256" key="3">
    <source>
        <dbReference type="ARBA" id="ARBA00004065"/>
    </source>
</evidence>
<feature type="binding site" evidence="14 15">
    <location>
        <position position="47"/>
    </location>
    <ligand>
        <name>a divalent metal cation</name>
        <dbReference type="ChEBI" id="CHEBI:60240"/>
    </ligand>
</feature>
<evidence type="ECO:0000313" key="22">
    <source>
        <dbReference type="Proteomes" id="UP000182763"/>
    </source>
</evidence>
<evidence type="ECO:0000256" key="8">
    <source>
        <dbReference type="ARBA" id="ARBA00022490"/>
    </source>
</evidence>
<dbReference type="NCBIfam" id="NF000594">
    <property type="entry name" value="PRK00015.1-1"/>
    <property type="match status" value="1"/>
</dbReference>
<dbReference type="Gene3D" id="3.30.420.10">
    <property type="entry name" value="Ribonuclease H-like superfamily/Ribonuclease H"/>
    <property type="match status" value="1"/>
</dbReference>
<dbReference type="NCBIfam" id="NF000595">
    <property type="entry name" value="PRK00015.1-3"/>
    <property type="match status" value="1"/>
</dbReference>
<dbReference type="STRING" id="1805029.AUK42_03620"/>
<protein>
    <recommendedName>
        <fullName evidence="7 14">Ribonuclease HII</fullName>
        <shortName evidence="14">RNase HII</shortName>
        <ecNumber evidence="6 14">3.1.26.4</ecNumber>
    </recommendedName>
</protein>
<comment type="cofactor">
    <cofactor evidence="2">
        <name>Mg(2+)</name>
        <dbReference type="ChEBI" id="CHEBI:18420"/>
    </cofactor>
</comment>
<dbReference type="InterPro" id="IPR024567">
    <property type="entry name" value="RNase_HII/HIII_dom"/>
</dbReference>
<dbReference type="GO" id="GO:0003723">
    <property type="term" value="F:RNA binding"/>
    <property type="evidence" value="ECO:0007669"/>
    <property type="project" value="UniProtKB-UniRule"/>
</dbReference>
<evidence type="ECO:0000256" key="7">
    <source>
        <dbReference type="ARBA" id="ARBA00019179"/>
    </source>
</evidence>
<comment type="catalytic activity">
    <reaction evidence="1 14 15 16">
        <text>Endonucleolytic cleavage to 5'-phosphomonoester.</text>
        <dbReference type="EC" id="3.1.26.4"/>
    </reaction>
</comment>
<name>A0A1J5GTZ2_9BACT</name>
<dbReference type="FunFam" id="3.30.420.10:FF:000006">
    <property type="entry name" value="Ribonuclease HII"/>
    <property type="match status" value="1"/>
</dbReference>
<evidence type="ECO:0000313" key="18">
    <source>
        <dbReference type="EMBL" id="OIP71270.1"/>
    </source>
</evidence>
<dbReference type="Proteomes" id="UP000230646">
    <property type="component" value="Unassembled WGS sequence"/>
</dbReference>
<dbReference type="GO" id="GO:0032299">
    <property type="term" value="C:ribonuclease H2 complex"/>
    <property type="evidence" value="ECO:0007669"/>
    <property type="project" value="TreeGrafter"/>
</dbReference>
<gene>
    <name evidence="14" type="primary">rnhB</name>
    <name evidence="18" type="ORF">AUK42_03620</name>
    <name evidence="21" type="ORF">CO097_07895</name>
    <name evidence="20" type="ORF">COZ07_01620</name>
    <name evidence="19" type="ORF">COZ58_02990</name>
</gene>
<evidence type="ECO:0000256" key="11">
    <source>
        <dbReference type="ARBA" id="ARBA00022759"/>
    </source>
</evidence>
<dbReference type="GO" id="GO:0005737">
    <property type="term" value="C:cytoplasm"/>
    <property type="evidence" value="ECO:0007669"/>
    <property type="project" value="UniProtKB-SubCell"/>
</dbReference>
<dbReference type="PANTHER" id="PTHR10954:SF18">
    <property type="entry name" value="RIBONUCLEASE HII"/>
    <property type="match status" value="1"/>
</dbReference>
<comment type="similarity">
    <text evidence="5 14 16">Belongs to the RNase HII family.</text>
</comment>
<dbReference type="SUPFAM" id="SSF53098">
    <property type="entry name" value="Ribonuclease H-like"/>
    <property type="match status" value="1"/>
</dbReference>
<evidence type="ECO:0000313" key="24">
    <source>
        <dbReference type="Proteomes" id="UP000230646"/>
    </source>
</evidence>
<evidence type="ECO:0000256" key="14">
    <source>
        <dbReference type="HAMAP-Rule" id="MF_00052"/>
    </source>
</evidence>
<evidence type="ECO:0000313" key="21">
    <source>
        <dbReference type="EMBL" id="PJB55574.1"/>
    </source>
</evidence>
<dbReference type="InterPro" id="IPR001352">
    <property type="entry name" value="RNase_HII/HIII"/>
</dbReference>
<dbReference type="HAMAP" id="MF_00052_B">
    <property type="entry name" value="RNase_HII_B"/>
    <property type="match status" value="1"/>
</dbReference>
<dbReference type="EMBL" id="PFIP01000051">
    <property type="protein sequence ID" value="PIX34766.1"/>
    <property type="molecule type" value="Genomic_DNA"/>
</dbReference>
<accession>A0A2M8C936</accession>
<evidence type="ECO:0000256" key="4">
    <source>
        <dbReference type="ARBA" id="ARBA00004496"/>
    </source>
</evidence>
<evidence type="ECO:0000256" key="9">
    <source>
        <dbReference type="ARBA" id="ARBA00022722"/>
    </source>
</evidence>
<evidence type="ECO:0000256" key="12">
    <source>
        <dbReference type="ARBA" id="ARBA00022801"/>
    </source>
</evidence>
<dbReference type="Pfam" id="PF01351">
    <property type="entry name" value="RNase_HII"/>
    <property type="match status" value="1"/>
</dbReference>
<feature type="domain" description="RNase H type-2" evidence="17">
    <location>
        <begin position="41"/>
        <end position="224"/>
    </location>
</feature>
<dbReference type="RefSeq" id="WP_406606864.1">
    <property type="nucleotide sequence ID" value="NZ_PFKO01000057.1"/>
</dbReference>
<dbReference type="PANTHER" id="PTHR10954">
    <property type="entry name" value="RIBONUCLEASE H2 SUBUNIT A"/>
    <property type="match status" value="1"/>
</dbReference>
<reference evidence="18 22" key="1">
    <citation type="journal article" date="2016" name="Environ. Microbiol.">
        <title>Genomic resolution of a cold subsurface aquifer community provides metabolic insights for novel microbes adapted to high CO concentrations.</title>
        <authorList>
            <person name="Probst A.J."/>
            <person name="Castelle C.J."/>
            <person name="Singh A."/>
            <person name="Brown C.T."/>
            <person name="Anantharaman K."/>
            <person name="Sharon I."/>
            <person name="Hug L.A."/>
            <person name="Burstein D."/>
            <person name="Emerson J.B."/>
            <person name="Thomas B.C."/>
            <person name="Banfield J.F."/>
        </authorList>
    </citation>
    <scope>NUCLEOTIDE SEQUENCE [LARGE SCALE GENOMIC DNA]</scope>
    <source>
        <strain evidence="18">CG2_30_33_13</strain>
    </source>
</reference>
<dbReference type="Proteomes" id="UP000231493">
    <property type="component" value="Unassembled WGS sequence"/>
</dbReference>
<comment type="subcellular location">
    <subcellularLocation>
        <location evidence="4 14">Cytoplasm</location>
    </subcellularLocation>
</comment>
<keyword evidence="10 14" id="KW-0479">Metal-binding</keyword>
<keyword evidence="12 14" id="KW-0378">Hydrolase</keyword>
<evidence type="ECO:0000256" key="2">
    <source>
        <dbReference type="ARBA" id="ARBA00001946"/>
    </source>
</evidence>
<accession>A0A1J5GTZ2</accession>
<dbReference type="Proteomes" id="UP000228560">
    <property type="component" value="Unassembled WGS sequence"/>
</dbReference>
<dbReference type="InterPro" id="IPR022898">
    <property type="entry name" value="RNase_HII"/>
</dbReference>
<dbReference type="EMBL" id="MNYY01000070">
    <property type="protein sequence ID" value="OIP71270.1"/>
    <property type="molecule type" value="Genomic_DNA"/>
</dbReference>
<dbReference type="PROSITE" id="PS51975">
    <property type="entry name" value="RNASE_H_2"/>
    <property type="match status" value="1"/>
</dbReference>
<evidence type="ECO:0000256" key="6">
    <source>
        <dbReference type="ARBA" id="ARBA00012180"/>
    </source>
</evidence>
<comment type="function">
    <text evidence="3 14 16">Endonuclease that specifically degrades the RNA of RNA-DNA hybrids.</text>
</comment>
<dbReference type="EC" id="3.1.26.4" evidence="6 14"/>
<reference evidence="19" key="2">
    <citation type="submission" date="2017-09" db="EMBL/GenBank/DDBJ databases">
        <title>Depth-based differentiation of microbial function through sediment-hosted aquifers and enrichment of novel symbionts in the deep terrestrial subsurface.</title>
        <authorList>
            <person name="Probst A.J."/>
            <person name="Ladd B."/>
            <person name="Jarett J.K."/>
            <person name="Geller-Mcgrath D.E."/>
            <person name="Sieber C.M.K."/>
            <person name="Emerson J.B."/>
            <person name="Anantharaman K."/>
            <person name="Thomas B.C."/>
            <person name="Malmstrom R."/>
            <person name="Stieglmeier M."/>
            <person name="Klingl A."/>
            <person name="Woyke T."/>
            <person name="Ryan C.M."/>
            <person name="Banfield J.F."/>
        </authorList>
    </citation>
    <scope>NUCLEOTIDE SEQUENCE</scope>
    <source>
        <strain evidence="19">CG_4_8_14_3_um_filter_34_18</strain>
    </source>
</reference>
<evidence type="ECO:0000256" key="5">
    <source>
        <dbReference type="ARBA" id="ARBA00007383"/>
    </source>
</evidence>
<dbReference type="InterPro" id="IPR012337">
    <property type="entry name" value="RNaseH-like_sf"/>
</dbReference>
<dbReference type="EMBL" id="PFKO01000057">
    <property type="protein sequence ID" value="PIY33597.1"/>
    <property type="molecule type" value="Genomic_DNA"/>
</dbReference>
<organism evidence="18 22">
    <name type="scientific">Candidatus Infernicultor aquiphilus</name>
    <dbReference type="NCBI Taxonomy" id="1805029"/>
    <lineage>
        <taxon>Bacteria</taxon>
        <taxon>Pseudomonadati</taxon>
        <taxon>Atribacterota</taxon>
        <taxon>Candidatus Phoenicimicrobiia</taxon>
        <taxon>Candidatus Pheonicimicrobiales</taxon>
        <taxon>Candidatus Phoenicimicrobiaceae</taxon>
        <taxon>Candidatus Infernicultor</taxon>
    </lineage>
</organism>
<sequence>MKRTESIIYNYQKKIEKLYSEIIRVYNLYSYENRLINKGYSLIAGIDEAGRGSLAGPVVAAAVILPSQLFIPYIKDSKKLTSKKRTELYYSILNKAKDIGIGIVEAEIIDRINIAQASFLAMKKAVLNLRKVPDYLLVDGFKIPHLKIFQLPLIKGEDKSISIAAASIIAKVYRDNIMIKYDQKYPQYYFKKNKGYGTEEHIKALKKYGFVEIHRKSYNRVITI</sequence>
<proteinExistence type="inferred from homology"/>
<evidence type="ECO:0000256" key="15">
    <source>
        <dbReference type="PROSITE-ProRule" id="PRU01319"/>
    </source>
</evidence>
<dbReference type="EMBL" id="PFTV01000200">
    <property type="protein sequence ID" value="PJB55574.1"/>
    <property type="molecule type" value="Genomic_DNA"/>
</dbReference>
<keyword evidence="9 14" id="KW-0540">Nuclease</keyword>
<dbReference type="GO" id="GO:0030145">
    <property type="term" value="F:manganese ion binding"/>
    <property type="evidence" value="ECO:0007669"/>
    <property type="project" value="UniProtKB-UniRule"/>
</dbReference>
<keyword evidence="13 14" id="KW-0464">Manganese</keyword>
<evidence type="ECO:0000313" key="23">
    <source>
        <dbReference type="Proteomes" id="UP000228560"/>
    </source>
</evidence>
<comment type="caution">
    <text evidence="18">The sequence shown here is derived from an EMBL/GenBank/DDBJ whole genome shotgun (WGS) entry which is preliminary data.</text>
</comment>
<dbReference type="AlphaFoldDB" id="A0A1J5GTZ2"/>
<accession>A0A2M7K9F4</accession>
<evidence type="ECO:0000259" key="17">
    <source>
        <dbReference type="PROSITE" id="PS51975"/>
    </source>
</evidence>
<feature type="binding site" evidence="14 15">
    <location>
        <position position="139"/>
    </location>
    <ligand>
        <name>a divalent metal cation</name>
        <dbReference type="ChEBI" id="CHEBI:60240"/>
    </ligand>
</feature>
<keyword evidence="11 14" id="KW-0255">Endonuclease</keyword>
<dbReference type="InterPro" id="IPR036397">
    <property type="entry name" value="RNaseH_sf"/>
</dbReference>
<dbReference type="Proteomes" id="UP000182763">
    <property type="component" value="Unassembled WGS sequence"/>
</dbReference>
<evidence type="ECO:0000256" key="16">
    <source>
        <dbReference type="RuleBase" id="RU003515"/>
    </source>
</evidence>